<feature type="domain" description="HU" evidence="3">
    <location>
        <begin position="16"/>
        <end position="109"/>
    </location>
</feature>
<dbReference type="Gene3D" id="4.10.520.10">
    <property type="entry name" value="IHF-like DNA-binding proteins"/>
    <property type="match status" value="1"/>
</dbReference>
<protein>
    <submittedName>
        <fullName evidence="4">DNA-binding protein</fullName>
    </submittedName>
</protein>
<dbReference type="Pfam" id="PF18291">
    <property type="entry name" value="HU-HIG"/>
    <property type="match status" value="1"/>
</dbReference>
<dbReference type="InterPro" id="IPR041607">
    <property type="entry name" value="HU-HIG"/>
</dbReference>
<name>A0A3P1ZTA7_9BACE</name>
<dbReference type="NCBIfam" id="TIGR01201">
    <property type="entry name" value="HU_rel"/>
    <property type="match status" value="1"/>
</dbReference>
<feature type="compositionally biased region" description="Low complexity" evidence="2">
    <location>
        <begin position="136"/>
        <end position="152"/>
    </location>
</feature>
<dbReference type="GO" id="GO:0003677">
    <property type="term" value="F:DNA binding"/>
    <property type="evidence" value="ECO:0007669"/>
    <property type="project" value="UniProtKB-KW"/>
</dbReference>
<keyword evidence="1 4" id="KW-0238">DNA-binding</keyword>
<dbReference type="AlphaFoldDB" id="A0A3P1ZTA7"/>
<evidence type="ECO:0000256" key="1">
    <source>
        <dbReference type="ARBA" id="ARBA00023125"/>
    </source>
</evidence>
<evidence type="ECO:0000256" key="2">
    <source>
        <dbReference type="SAM" id="MobiDB-lite"/>
    </source>
</evidence>
<dbReference type="EMBL" id="RQYF01000156">
    <property type="protein sequence ID" value="RRD86367.1"/>
    <property type="molecule type" value="Genomic_DNA"/>
</dbReference>
<evidence type="ECO:0000259" key="3">
    <source>
        <dbReference type="Pfam" id="PF18291"/>
    </source>
</evidence>
<sequence>MAFYKKFHSKLTGLWYPKAVTTGAPISTDKIADKLSLLSTVTRGDTYAVIKNLGNVMADYMAQGRTVKLEGVGTFYYTAAANKKGVAKPEDVNASQIVGVRVRFIPEVRRNSNKQVVTRSMVDTVIGWTDIEKLASSGETSGSSETSGSTGSNPSVSPVPGGEEDQNSNPLG</sequence>
<dbReference type="InterPro" id="IPR010992">
    <property type="entry name" value="IHF-like_DNA-bd_dom_sf"/>
</dbReference>
<evidence type="ECO:0000313" key="5">
    <source>
        <dbReference type="Proteomes" id="UP000279562"/>
    </source>
</evidence>
<dbReference type="Proteomes" id="UP000279562">
    <property type="component" value="Unassembled WGS sequence"/>
</dbReference>
<dbReference type="InterPro" id="IPR005902">
    <property type="entry name" value="HU_DNA-bd_put"/>
</dbReference>
<organism evidence="4 5">
    <name type="scientific">Prevotella heparinolytica</name>
    <dbReference type="NCBI Taxonomy" id="28113"/>
    <lineage>
        <taxon>Bacteria</taxon>
        <taxon>Pseudomonadati</taxon>
        <taxon>Bacteroidota</taxon>
        <taxon>Bacteroidia</taxon>
        <taxon>Bacteroidales</taxon>
        <taxon>Bacteroidaceae</taxon>
        <taxon>Bacteroides</taxon>
    </lineage>
</organism>
<feature type="region of interest" description="Disordered" evidence="2">
    <location>
        <begin position="135"/>
        <end position="172"/>
    </location>
</feature>
<reference evidence="4 5" key="1">
    <citation type="submission" date="2018-11" db="EMBL/GenBank/DDBJ databases">
        <title>Genomes From Bacteria Associated with the Canine Oral Cavity: a Test Case for Automated Genome-Based Taxonomic Assignment.</title>
        <authorList>
            <person name="Coil D.A."/>
            <person name="Jospin G."/>
            <person name="Darling A.E."/>
            <person name="Wallis C."/>
            <person name="Davis I.J."/>
            <person name="Harris S."/>
            <person name="Eisen J.A."/>
            <person name="Holcombe L.J."/>
            <person name="O'Flynn C."/>
        </authorList>
    </citation>
    <scope>NUCLEOTIDE SEQUENCE [LARGE SCALE GENOMIC DNA]</scope>
    <source>
        <strain evidence="4 5">OH1047_COT-310</strain>
    </source>
</reference>
<dbReference type="RefSeq" id="WP_125240240.1">
    <property type="nucleotide sequence ID" value="NZ_RQYF01000156.1"/>
</dbReference>
<comment type="caution">
    <text evidence="4">The sequence shown here is derived from an EMBL/GenBank/DDBJ whole genome shotgun (WGS) entry which is preliminary data.</text>
</comment>
<proteinExistence type="predicted"/>
<accession>A0A3P1ZTA7</accession>
<evidence type="ECO:0000313" key="4">
    <source>
        <dbReference type="EMBL" id="RRD86367.1"/>
    </source>
</evidence>
<gene>
    <name evidence="4" type="ORF">EII33_14125</name>
</gene>
<dbReference type="SUPFAM" id="SSF47729">
    <property type="entry name" value="IHF-like DNA-binding proteins"/>
    <property type="match status" value="1"/>
</dbReference>
<keyword evidence="5" id="KW-1185">Reference proteome</keyword>